<name>A0A9P6LND4_9PEZI</name>
<sequence length="474" mass="52740">MDQISKLNAALVSVPQELTVAAANFNLDFSLMKVEAPKEFLGVGDSLSAHRRGEAEEGQSHITARKLGALFESLVPPVPHLYRAYGKRASEISSRSKSKWSDGFESKLFAPQAGPDGTSIWAAATSGRGAIAVHLLACMLARIWKSHEAISLWVELVERRKQEVLDKYDSTNATEIASLMASKQTFSRQQLSTWDASARSWLQTADADRKLQQTQLMLIISNVRLPVNSKKDPYESVVDAWTSGMVAMDRLAQGIPQRVQDGTILLAMSSWHLYPDMEVLLQETKHIQQHDKLMNDALITISSQVVSNKEGVFWSLPLSRLRYYSAPVISERHIASNNSRVTIHEFWLIALGAIISQWEPLCPSTEMGTRLIINLSKLVNEPEVTVRWLKQLAEAAHKLSIGTGLERLQSNKLLKIGLLFRRRSAIRAYCPVATFDDVSLSAWVRIVAPVETGTEAAAEGALGYRARREDGKKR</sequence>
<reference evidence="1" key="1">
    <citation type="submission" date="2020-03" db="EMBL/GenBank/DDBJ databases">
        <authorList>
            <person name="He L."/>
        </authorList>
    </citation>
    <scope>NUCLEOTIDE SEQUENCE</scope>
    <source>
        <strain evidence="1">CkLH20</strain>
    </source>
</reference>
<gene>
    <name evidence="1" type="ORF">CkaCkLH20_03909</name>
</gene>
<protein>
    <submittedName>
        <fullName evidence="1">Uncharacterized protein</fullName>
    </submittedName>
</protein>
<keyword evidence="2" id="KW-1185">Reference proteome</keyword>
<evidence type="ECO:0000313" key="2">
    <source>
        <dbReference type="Proteomes" id="UP000781932"/>
    </source>
</evidence>
<evidence type="ECO:0000313" key="1">
    <source>
        <dbReference type="EMBL" id="KAF9878417.1"/>
    </source>
</evidence>
<reference evidence="1" key="2">
    <citation type="submission" date="2020-11" db="EMBL/GenBank/DDBJ databases">
        <title>Whole genome sequencing of Colletotrichum sp.</title>
        <authorList>
            <person name="Li H."/>
        </authorList>
    </citation>
    <scope>NUCLEOTIDE SEQUENCE</scope>
    <source>
        <strain evidence="1">CkLH20</strain>
    </source>
</reference>
<accession>A0A9P6LND4</accession>
<dbReference type="Proteomes" id="UP000781932">
    <property type="component" value="Unassembled WGS sequence"/>
</dbReference>
<dbReference type="OrthoDB" id="4849251at2759"/>
<dbReference type="RefSeq" id="XP_038747878.1">
    <property type="nucleotide sequence ID" value="XM_038886628.1"/>
</dbReference>
<proteinExistence type="predicted"/>
<dbReference type="EMBL" id="JAATWM020000010">
    <property type="protein sequence ID" value="KAF9878417.1"/>
    <property type="molecule type" value="Genomic_DNA"/>
</dbReference>
<dbReference type="AlphaFoldDB" id="A0A9P6LND4"/>
<organism evidence="1 2">
    <name type="scientific">Colletotrichum karsti</name>
    <dbReference type="NCBI Taxonomy" id="1095194"/>
    <lineage>
        <taxon>Eukaryota</taxon>
        <taxon>Fungi</taxon>
        <taxon>Dikarya</taxon>
        <taxon>Ascomycota</taxon>
        <taxon>Pezizomycotina</taxon>
        <taxon>Sordariomycetes</taxon>
        <taxon>Hypocreomycetidae</taxon>
        <taxon>Glomerellales</taxon>
        <taxon>Glomerellaceae</taxon>
        <taxon>Colletotrichum</taxon>
        <taxon>Colletotrichum boninense species complex</taxon>
    </lineage>
</organism>
<comment type="caution">
    <text evidence="1">The sequence shown here is derived from an EMBL/GenBank/DDBJ whole genome shotgun (WGS) entry which is preliminary data.</text>
</comment>
<dbReference type="GeneID" id="62159702"/>